<keyword evidence="3" id="KW-1185">Reference proteome</keyword>
<evidence type="ECO:0000313" key="2">
    <source>
        <dbReference type="EMBL" id="NMO94259.1"/>
    </source>
</evidence>
<protein>
    <submittedName>
        <fullName evidence="2">Uncharacterized protein</fullName>
    </submittedName>
</protein>
<evidence type="ECO:0000313" key="3">
    <source>
        <dbReference type="Proteomes" id="UP000565468"/>
    </source>
</evidence>
<organism evidence="2 3">
    <name type="scientific">Paenibacillus lemnae</name>
    <dbReference type="NCBI Taxonomy" id="1330551"/>
    <lineage>
        <taxon>Bacteria</taxon>
        <taxon>Bacillati</taxon>
        <taxon>Bacillota</taxon>
        <taxon>Bacilli</taxon>
        <taxon>Bacillales</taxon>
        <taxon>Paenibacillaceae</taxon>
        <taxon>Paenibacillus</taxon>
    </lineage>
</organism>
<dbReference type="Proteomes" id="UP000565468">
    <property type="component" value="Unassembled WGS sequence"/>
</dbReference>
<gene>
    <name evidence="2" type="ORF">HII30_00460</name>
</gene>
<dbReference type="AlphaFoldDB" id="A0A848M1W0"/>
<comment type="caution">
    <text evidence="2">The sequence shown here is derived from an EMBL/GenBank/DDBJ whole genome shotgun (WGS) entry which is preliminary data.</text>
</comment>
<reference evidence="2 3" key="1">
    <citation type="submission" date="2020-04" db="EMBL/GenBank/DDBJ databases">
        <title>Paenibacillus algicola sp. nov., a novel marine bacterium producing alginate lyase.</title>
        <authorList>
            <person name="Huang H."/>
        </authorList>
    </citation>
    <scope>NUCLEOTIDE SEQUENCE [LARGE SCALE GENOMIC DNA]</scope>
    <source>
        <strain evidence="2 3">L7-75</strain>
    </source>
</reference>
<keyword evidence="1" id="KW-0175">Coiled coil</keyword>
<dbReference type="EMBL" id="JABBPN010000001">
    <property type="protein sequence ID" value="NMO94259.1"/>
    <property type="molecule type" value="Genomic_DNA"/>
</dbReference>
<evidence type="ECO:0000256" key="1">
    <source>
        <dbReference type="SAM" id="Coils"/>
    </source>
</evidence>
<feature type="coiled-coil region" evidence="1">
    <location>
        <begin position="104"/>
        <end position="151"/>
    </location>
</feature>
<sequence>MKTRKSRIWIAGVSLGISSVLVLGIVNGQANVGSLMSKWYADSSHGIQEMLNGMSIHAMKKGTAEVENYVSALSESSGQELSNAADKALYRMDQSISRYSQYYIEQIDRAEAELGRNLEQELEQFRAETSKEQSEQLEQLAEDTINELTQQLNVSGGLR</sequence>
<accession>A0A848M1W0</accession>
<proteinExistence type="predicted"/>
<name>A0A848M1W0_PAELE</name>
<dbReference type="RefSeq" id="WP_169502962.1">
    <property type="nucleotide sequence ID" value="NZ_JABBPN010000001.1"/>
</dbReference>